<evidence type="ECO:0000256" key="2">
    <source>
        <dbReference type="ARBA" id="ARBA00022840"/>
    </source>
</evidence>
<dbReference type="PANTHER" id="PTHR32071">
    <property type="entry name" value="TRANSCRIPTIONAL REGULATORY PROTEIN"/>
    <property type="match status" value="1"/>
</dbReference>
<dbReference type="GO" id="GO:0043565">
    <property type="term" value="F:sequence-specific DNA binding"/>
    <property type="evidence" value="ECO:0007669"/>
    <property type="project" value="InterPro"/>
</dbReference>
<evidence type="ECO:0000256" key="4">
    <source>
        <dbReference type="ARBA" id="ARBA00023163"/>
    </source>
</evidence>
<dbReference type="EMBL" id="UFWD01000001">
    <property type="protein sequence ID" value="SUY24373.1"/>
    <property type="molecule type" value="Genomic_DNA"/>
</dbReference>
<gene>
    <name evidence="6" type="primary">zraR_5</name>
    <name evidence="6" type="ORF">NCTC13307_02243</name>
</gene>
<dbReference type="InterPro" id="IPR025944">
    <property type="entry name" value="Sigma_54_int_dom_CS"/>
</dbReference>
<accession>A0A381IBC4</accession>
<protein>
    <submittedName>
        <fullName evidence="6">Two-component response regulator</fullName>
    </submittedName>
</protein>
<evidence type="ECO:0000259" key="5">
    <source>
        <dbReference type="PROSITE" id="PS50045"/>
    </source>
</evidence>
<dbReference type="PROSITE" id="PS00688">
    <property type="entry name" value="SIGMA54_INTERACT_3"/>
    <property type="match status" value="1"/>
</dbReference>
<dbReference type="Gene3D" id="1.10.8.60">
    <property type="match status" value="1"/>
</dbReference>
<keyword evidence="1" id="KW-0547">Nucleotide-binding</keyword>
<dbReference type="GO" id="GO:0005524">
    <property type="term" value="F:ATP binding"/>
    <property type="evidence" value="ECO:0007669"/>
    <property type="project" value="UniProtKB-KW"/>
</dbReference>
<dbReference type="SUPFAM" id="SSF46689">
    <property type="entry name" value="Homeodomain-like"/>
    <property type="match status" value="1"/>
</dbReference>
<evidence type="ECO:0000256" key="1">
    <source>
        <dbReference type="ARBA" id="ARBA00022741"/>
    </source>
</evidence>
<keyword evidence="4" id="KW-0804">Transcription</keyword>
<dbReference type="InterPro" id="IPR009057">
    <property type="entry name" value="Homeodomain-like_sf"/>
</dbReference>
<dbReference type="Gene3D" id="1.10.10.60">
    <property type="entry name" value="Homeodomain-like"/>
    <property type="match status" value="1"/>
</dbReference>
<evidence type="ECO:0000256" key="3">
    <source>
        <dbReference type="ARBA" id="ARBA00023015"/>
    </source>
</evidence>
<dbReference type="InterPro" id="IPR058031">
    <property type="entry name" value="AAA_lid_NorR"/>
</dbReference>
<name>A0A381IBC4_CLODI</name>
<dbReference type="InterPro" id="IPR002197">
    <property type="entry name" value="HTH_Fis"/>
</dbReference>
<dbReference type="SUPFAM" id="SSF52540">
    <property type="entry name" value="P-loop containing nucleoside triphosphate hydrolases"/>
    <property type="match status" value="1"/>
</dbReference>
<proteinExistence type="predicted"/>
<dbReference type="Pfam" id="PF02954">
    <property type="entry name" value="HTH_8"/>
    <property type="match status" value="1"/>
</dbReference>
<keyword evidence="3" id="KW-0805">Transcription regulation</keyword>
<feature type="domain" description="Sigma-54 factor interaction" evidence="5">
    <location>
        <begin position="1"/>
        <end position="84"/>
    </location>
</feature>
<dbReference type="Pfam" id="PF25601">
    <property type="entry name" value="AAA_lid_14"/>
    <property type="match status" value="1"/>
</dbReference>
<dbReference type="AlphaFoldDB" id="A0A381IBC4"/>
<organism evidence="6">
    <name type="scientific">Clostridioides difficile</name>
    <name type="common">Peptoclostridium difficile</name>
    <dbReference type="NCBI Taxonomy" id="1496"/>
    <lineage>
        <taxon>Bacteria</taxon>
        <taxon>Bacillati</taxon>
        <taxon>Bacillota</taxon>
        <taxon>Clostridia</taxon>
        <taxon>Peptostreptococcales</taxon>
        <taxon>Peptostreptococcaceae</taxon>
        <taxon>Clostridioides</taxon>
    </lineage>
</organism>
<dbReference type="GO" id="GO:0006355">
    <property type="term" value="P:regulation of DNA-templated transcription"/>
    <property type="evidence" value="ECO:0007669"/>
    <property type="project" value="InterPro"/>
</dbReference>
<dbReference type="PRINTS" id="PR01590">
    <property type="entry name" value="HTHFIS"/>
</dbReference>
<dbReference type="InterPro" id="IPR027417">
    <property type="entry name" value="P-loop_NTPase"/>
</dbReference>
<keyword evidence="2" id="KW-0067">ATP-binding</keyword>
<sequence length="161" mass="19124">MEISNGNIREDFFYRISTITITIPPLRKRREDLTTLIEFFLNKYQIEHDKKIHSIDKEVKDFLLNYNYPGNIRELKNIINRLVVLSEEGNLSKDNLNLISNNVYIDDKISIRPLREIRKEFECEYIEKVLSLCGNNISNTAKKLEISRRQLTNKISEYNIK</sequence>
<evidence type="ECO:0000313" key="6">
    <source>
        <dbReference type="EMBL" id="SUY24373.1"/>
    </source>
</evidence>
<dbReference type="PROSITE" id="PS50045">
    <property type="entry name" value="SIGMA54_INTERACT_4"/>
    <property type="match status" value="1"/>
</dbReference>
<reference evidence="6" key="1">
    <citation type="submission" date="2018-06" db="EMBL/GenBank/DDBJ databases">
        <authorList>
            <consortium name="Pathogen Informatics"/>
            <person name="Doyle S."/>
        </authorList>
    </citation>
    <scope>NUCLEOTIDE SEQUENCE</scope>
    <source>
        <strain evidence="6">NCTC13307</strain>
    </source>
</reference>
<dbReference type="InterPro" id="IPR002078">
    <property type="entry name" value="Sigma_54_int"/>
</dbReference>